<dbReference type="Proteomes" id="UP000482155">
    <property type="component" value="Unassembled WGS sequence"/>
</dbReference>
<dbReference type="SUPFAM" id="SSF50998">
    <property type="entry name" value="Quinoprotein alcohol dehydrogenase-like"/>
    <property type="match status" value="1"/>
</dbReference>
<proteinExistence type="inferred from homology"/>
<organism evidence="9 10">
    <name type="scientific">Noviherbaspirillum galbum</name>
    <dbReference type="NCBI Taxonomy" id="2709383"/>
    <lineage>
        <taxon>Bacteria</taxon>
        <taxon>Pseudomonadati</taxon>
        <taxon>Pseudomonadota</taxon>
        <taxon>Betaproteobacteria</taxon>
        <taxon>Burkholderiales</taxon>
        <taxon>Oxalobacteraceae</taxon>
        <taxon>Noviherbaspirillum</taxon>
    </lineage>
</organism>
<evidence type="ECO:0000256" key="3">
    <source>
        <dbReference type="ARBA" id="ARBA00022558"/>
    </source>
</evidence>
<comment type="similarity">
    <text evidence="2">Belongs to the PilY1 family.</text>
</comment>
<keyword evidence="7" id="KW-0732">Signal</keyword>
<protein>
    <submittedName>
        <fullName evidence="9">PQQ-binding-like beta-propeller repeat protein</fullName>
    </submittedName>
</protein>
<dbReference type="InterPro" id="IPR011047">
    <property type="entry name" value="Quinoprotein_ADH-like_sf"/>
</dbReference>
<keyword evidence="6" id="KW-0281">Fimbrium</keyword>
<dbReference type="Gene3D" id="2.130.10.10">
    <property type="entry name" value="YVTN repeat-like/Quinoprotein amine dehydrogenase"/>
    <property type="match status" value="1"/>
</dbReference>
<keyword evidence="5" id="KW-0106">Calcium</keyword>
<dbReference type="GO" id="GO:0046872">
    <property type="term" value="F:metal ion binding"/>
    <property type="evidence" value="ECO:0007669"/>
    <property type="project" value="UniProtKB-KW"/>
</dbReference>
<evidence type="ECO:0000313" key="10">
    <source>
        <dbReference type="Proteomes" id="UP000482155"/>
    </source>
</evidence>
<dbReference type="RefSeq" id="WP_163960791.1">
    <property type="nucleotide sequence ID" value="NZ_JAAIVB010000012.1"/>
</dbReference>
<evidence type="ECO:0000256" key="4">
    <source>
        <dbReference type="ARBA" id="ARBA00022723"/>
    </source>
</evidence>
<dbReference type="GO" id="GO:0009289">
    <property type="term" value="C:pilus"/>
    <property type="evidence" value="ECO:0007669"/>
    <property type="project" value="UniProtKB-SubCell"/>
</dbReference>
<evidence type="ECO:0000256" key="7">
    <source>
        <dbReference type="SAM" id="SignalP"/>
    </source>
</evidence>
<dbReference type="InterPro" id="IPR008707">
    <property type="entry name" value="B-propeller_PilY1"/>
</dbReference>
<accession>A0A6B3SHZ7</accession>
<feature type="domain" description="PilY1 beta-propeller" evidence="8">
    <location>
        <begin position="815"/>
        <end position="1044"/>
    </location>
</feature>
<dbReference type="InterPro" id="IPR015943">
    <property type="entry name" value="WD40/YVTN_repeat-like_dom_sf"/>
</dbReference>
<evidence type="ECO:0000256" key="2">
    <source>
        <dbReference type="ARBA" id="ARBA00008387"/>
    </source>
</evidence>
<sequence length="1292" mass="136205">MKKYLQPVCLALSLGAAALTTALPSLAEDTDIFKAAATSASGPKILIVLDNTSNWARQSQQWPGGIQQGQAEVRAIQTVVNSLTSTDNINLGLMEFVTNGNANDNGGFVRYAIRDMAQSTNRTNFGTKLTTIFNNINSPSEKRNSRTPYGNLMYDVYNYFAGAASYWGQSAAPNPDTDAAGYSTTYSNFASPLSAADTCTNNYVIFIGNPNSSGPAADDSANTARLAALGGDTTQLRMPGVTTSITVSAASSTELGNTSLCYSSLGAAQTAYGYGMNTSDNVCELYSAKGTVTSASVTDKYTQSCKQYSNGTSDTDTVTATDFQAQCSTFTEGCRLGDLVNNPNVTVVTSGTTAYLSSAPAATAAGAGAAAGLTCPANAISCTYSVDAGQDATGGVAQSNITSNSCYWTGSGGQPSGTTQWSMASNDYGSATCPANYTCSYTMTSMTDANICTTQRTKKAVLNQTLTPKKRYTVTQTATVPGGTCATGSNQYKVLGTNLVQTNVLSTTTVADNGPRNADEWARFMFQGGVPLAGDASNRKSISTYTIDVYNKQPNADHTSLMMSMAKNGGGKYFSAMNEAEIVKALKNILSEIQAVNSTFASASLPVNATNRAQNENQVFIGMFRPDNKPRWFGNLKRYQLINQGGNIELGDNDSPPKLAVNPVTGFVTDCAISYWTSDSATYWQSVTDGMSPTSQLLDPSTIKGKCDGYSPYSDLPDGPLVEKGAVAEVLRKGNNPSGATTWAVNRTIYTRSGSSLTSFGAASGLSSSLVDFISGKDVNNETGGGDATKTRPSIHGDVVHSRPLPINYGGTTGVVVYYGANDGTLRAVEANTGKEKWAFIAPEFYSRLSRLSSDSPNVNVPALYPSDGSNKDYFFDGPLGFYQNSDNTKVWIFPTMRRGGRMLYSFDVTTPDTPSLKWAIGCPNLADDTNCTTGMSGMGQTWSAPRVARIKGYSDTTPVLIVGGGYDACEDDNTKSPACTSPKGSSIYILNANTGDVIRTFTFTGARSMAADITLVDVDADGMADYAYAADTGGNVYRLDFVNYDKTTLASNLWFGRRVAYTNASGADNGRKFLYGPAAYAVAGKVYLAIGSGDREHPLQQHYPYSDVVNRFFVFKDDLSIVATSTAALNLDAMTDLTTNTTCDQTPILPTSASNGWYMKLNQNGQGEQTVTSALIAGGMVYFSTNRPVPAGASCSAQLGEARGYAVNLFTRSGGIGTPDACGGASSGIFTGGGLPPSPVQATVPVGGKNVTVCIGCASQVTGNSVIDSSKVKFLVQPKRRRIYSNAKTDN</sequence>
<evidence type="ECO:0000256" key="1">
    <source>
        <dbReference type="ARBA" id="ARBA00004561"/>
    </source>
</evidence>
<reference evidence="9 10" key="1">
    <citation type="submission" date="2020-02" db="EMBL/GenBank/DDBJ databases">
        <authorList>
            <person name="Kim M.K."/>
        </authorList>
    </citation>
    <scope>NUCLEOTIDE SEQUENCE [LARGE SCALE GENOMIC DNA]</scope>
    <source>
        <strain evidence="9 10">17J57-3</strain>
    </source>
</reference>
<comment type="caution">
    <text evidence="9">The sequence shown here is derived from an EMBL/GenBank/DDBJ whole genome shotgun (WGS) entry which is preliminary data.</text>
</comment>
<keyword evidence="3" id="KW-1029">Fimbrium biogenesis</keyword>
<evidence type="ECO:0000256" key="6">
    <source>
        <dbReference type="ARBA" id="ARBA00023263"/>
    </source>
</evidence>
<gene>
    <name evidence="9" type="ORF">G3574_04305</name>
</gene>
<evidence type="ECO:0000313" key="9">
    <source>
        <dbReference type="EMBL" id="NEX60293.1"/>
    </source>
</evidence>
<dbReference type="EMBL" id="JAAIVB010000012">
    <property type="protein sequence ID" value="NEX60293.1"/>
    <property type="molecule type" value="Genomic_DNA"/>
</dbReference>
<comment type="subcellular location">
    <subcellularLocation>
        <location evidence="1">Fimbrium</location>
    </subcellularLocation>
</comment>
<keyword evidence="4" id="KW-0479">Metal-binding</keyword>
<feature type="chain" id="PRO_5025493952" evidence="7">
    <location>
        <begin position="28"/>
        <end position="1292"/>
    </location>
</feature>
<name>A0A6B3SHZ7_9BURK</name>
<keyword evidence="10" id="KW-1185">Reference proteome</keyword>
<dbReference type="Pfam" id="PF05567">
    <property type="entry name" value="T4P_PilY1"/>
    <property type="match status" value="1"/>
</dbReference>
<evidence type="ECO:0000256" key="5">
    <source>
        <dbReference type="ARBA" id="ARBA00022837"/>
    </source>
</evidence>
<evidence type="ECO:0000259" key="8">
    <source>
        <dbReference type="Pfam" id="PF05567"/>
    </source>
</evidence>
<feature type="signal peptide" evidence="7">
    <location>
        <begin position="1"/>
        <end position="27"/>
    </location>
</feature>